<accession>A0A0M8MZC8</accession>
<sequence length="73" mass="8427">MHSKLQILKFEGYIRIVIPTGNFVPYDWGEDGIMENTELKYFLEALGVGDRMIASLSRYDFSKTANYAFVHSM</sequence>
<evidence type="ECO:0000313" key="2">
    <source>
        <dbReference type="Proteomes" id="UP000053831"/>
    </source>
</evidence>
<reference evidence="1 2" key="1">
    <citation type="submission" date="2015-07" db="EMBL/GenBank/DDBJ databases">
        <title>The genome of the fungus Escovopsis weberi, a specialized disease agent of ant agriculture.</title>
        <authorList>
            <person name="de Man T.J."/>
            <person name="Stajich J.E."/>
            <person name="Kubicek C.P."/>
            <person name="Chenthamara K."/>
            <person name="Atanasova L."/>
            <person name="Druzhinina I.S."/>
            <person name="Birnbaum S."/>
            <person name="Barribeau S.M."/>
            <person name="Teiling C."/>
            <person name="Suen G."/>
            <person name="Currie C."/>
            <person name="Gerardo N.M."/>
        </authorList>
    </citation>
    <scope>NUCLEOTIDE SEQUENCE [LARGE SCALE GENOMIC DNA]</scope>
</reference>
<comment type="caution">
    <text evidence="1">The sequence shown here is derived from an EMBL/GenBank/DDBJ whole genome shotgun (WGS) entry which is preliminary data.</text>
</comment>
<proteinExistence type="predicted"/>
<gene>
    <name evidence="1" type="ORF">ESCO_004588</name>
</gene>
<dbReference type="EMBL" id="LGSR01000029">
    <property type="protein sequence ID" value="KOS16800.1"/>
    <property type="molecule type" value="Genomic_DNA"/>
</dbReference>
<dbReference type="AlphaFoldDB" id="A0A0M8MZC8"/>
<organism evidence="1 2">
    <name type="scientific">Escovopsis weberi</name>
    <dbReference type="NCBI Taxonomy" id="150374"/>
    <lineage>
        <taxon>Eukaryota</taxon>
        <taxon>Fungi</taxon>
        <taxon>Dikarya</taxon>
        <taxon>Ascomycota</taxon>
        <taxon>Pezizomycotina</taxon>
        <taxon>Sordariomycetes</taxon>
        <taxon>Hypocreomycetidae</taxon>
        <taxon>Hypocreales</taxon>
        <taxon>Hypocreaceae</taxon>
        <taxon>Escovopsis</taxon>
    </lineage>
</organism>
<dbReference type="Pfam" id="PF06087">
    <property type="entry name" value="Tyr-DNA_phospho"/>
    <property type="match status" value="1"/>
</dbReference>
<dbReference type="Gene3D" id="3.30.870.10">
    <property type="entry name" value="Endonuclease Chain A"/>
    <property type="match status" value="1"/>
</dbReference>
<dbReference type="OrthoDB" id="47785at2759"/>
<dbReference type="STRING" id="150374.A0A0M8MZC8"/>
<evidence type="ECO:0000313" key="1">
    <source>
        <dbReference type="EMBL" id="KOS16800.1"/>
    </source>
</evidence>
<protein>
    <submittedName>
        <fullName evidence="1">Uncharacterized protein</fullName>
    </submittedName>
</protein>
<name>A0A0M8MZC8_ESCWE</name>
<keyword evidence="2" id="KW-1185">Reference proteome</keyword>
<dbReference type="SUPFAM" id="SSF56024">
    <property type="entry name" value="Phospholipase D/nuclease"/>
    <property type="match status" value="1"/>
</dbReference>
<dbReference type="Proteomes" id="UP000053831">
    <property type="component" value="Unassembled WGS sequence"/>
</dbReference>
<dbReference type="InterPro" id="IPR010347">
    <property type="entry name" value="Tdp1"/>
</dbReference>
<dbReference type="GO" id="GO:0005634">
    <property type="term" value="C:nucleus"/>
    <property type="evidence" value="ECO:0007669"/>
    <property type="project" value="InterPro"/>
</dbReference>
<dbReference type="GO" id="GO:0008081">
    <property type="term" value="F:phosphoric diester hydrolase activity"/>
    <property type="evidence" value="ECO:0007669"/>
    <property type="project" value="InterPro"/>
</dbReference>
<dbReference type="GO" id="GO:0006281">
    <property type="term" value="P:DNA repair"/>
    <property type="evidence" value="ECO:0007669"/>
    <property type="project" value="InterPro"/>
</dbReference>